<name>A0A1D2JCT8_PARBR</name>
<feature type="chain" id="PRO_5008902406" evidence="3">
    <location>
        <begin position="19"/>
        <end position="182"/>
    </location>
</feature>
<protein>
    <submittedName>
        <fullName evidence="4">Uncharacterized protein</fullName>
    </submittedName>
</protein>
<dbReference type="VEuPathDB" id="FungiDB:PADG_01837"/>
<evidence type="ECO:0000256" key="2">
    <source>
        <dbReference type="SAM" id="Phobius"/>
    </source>
</evidence>
<evidence type="ECO:0000256" key="1">
    <source>
        <dbReference type="SAM" id="MobiDB-lite"/>
    </source>
</evidence>
<keyword evidence="3" id="KW-0732">Signal</keyword>
<evidence type="ECO:0000313" key="4">
    <source>
        <dbReference type="EMBL" id="ODH26492.1"/>
    </source>
</evidence>
<dbReference type="AlphaFoldDB" id="A0A1D2JCT8"/>
<keyword evidence="2" id="KW-0812">Transmembrane</keyword>
<comment type="caution">
    <text evidence="4">The sequence shown here is derived from an EMBL/GenBank/DDBJ whole genome shotgun (WGS) entry which is preliminary data.</text>
</comment>
<reference evidence="4 5" key="1">
    <citation type="submission" date="2016-06" db="EMBL/GenBank/DDBJ databases">
        <authorList>
            <person name="Kjaerup R.B."/>
            <person name="Dalgaard T.S."/>
            <person name="Juul-Madsen H.R."/>
        </authorList>
    </citation>
    <scope>NUCLEOTIDE SEQUENCE [LARGE SCALE GENOMIC DNA]</scope>
    <source>
        <strain evidence="4 5">Pb300</strain>
    </source>
</reference>
<gene>
    <name evidence="4" type="ORF">ACO22_04585</name>
</gene>
<feature type="compositionally biased region" description="Low complexity" evidence="1">
    <location>
        <begin position="132"/>
        <end position="157"/>
    </location>
</feature>
<feature type="region of interest" description="Disordered" evidence="1">
    <location>
        <begin position="120"/>
        <end position="157"/>
    </location>
</feature>
<keyword evidence="2" id="KW-0472">Membrane</keyword>
<keyword evidence="2" id="KW-1133">Transmembrane helix</keyword>
<dbReference type="Proteomes" id="UP000242814">
    <property type="component" value="Unassembled WGS sequence"/>
</dbReference>
<evidence type="ECO:0000256" key="3">
    <source>
        <dbReference type="SAM" id="SignalP"/>
    </source>
</evidence>
<evidence type="ECO:0000313" key="5">
    <source>
        <dbReference type="Proteomes" id="UP000242814"/>
    </source>
</evidence>
<feature type="signal peptide" evidence="3">
    <location>
        <begin position="1"/>
        <end position="18"/>
    </location>
</feature>
<organism evidence="4 5">
    <name type="scientific">Paracoccidioides brasiliensis</name>
    <dbReference type="NCBI Taxonomy" id="121759"/>
    <lineage>
        <taxon>Eukaryota</taxon>
        <taxon>Fungi</taxon>
        <taxon>Dikarya</taxon>
        <taxon>Ascomycota</taxon>
        <taxon>Pezizomycotina</taxon>
        <taxon>Eurotiomycetes</taxon>
        <taxon>Eurotiomycetidae</taxon>
        <taxon>Onygenales</taxon>
        <taxon>Ajellomycetaceae</taxon>
        <taxon>Paracoccidioides</taxon>
    </lineage>
</organism>
<dbReference type="EMBL" id="LZYO01000185">
    <property type="protein sequence ID" value="ODH26492.1"/>
    <property type="molecule type" value="Genomic_DNA"/>
</dbReference>
<proteinExistence type="predicted"/>
<feature type="transmembrane region" description="Helical" evidence="2">
    <location>
        <begin position="162"/>
        <end position="181"/>
    </location>
</feature>
<dbReference type="VEuPathDB" id="FungiDB:PABG_11720"/>
<accession>A0A1D2JCT8</accession>
<sequence length="182" mass="18068">MQFKLLTILALTSSLVVADEVAGRDLQDDLNSIGAGIASQVKNNIDSFATILAGVPPDVMSVLITAVPQPTGTDLSGYFNSLISDVKDGTPPAWYTDLPNNAKIFLSSKASQLASAVPTGLLPTDGSGRTGGPTATGNAATTTGAKPTSSAQPNGNAPARPAGAILGGIAGVAGVLGLAILL</sequence>